<sequence>MSESKTKPKKQKLMPLFGLGIALAVVGFYFAFEGGGEVGESATREVASASAQKMPELEREGTLSFMVEPGESSWRTSLEQTQTAGVGAELSSSSTKISMVVDQTPSTQGKYVRAYRDVAVEAVSAEQPVPADLLSQIAQLVETVKHQLTIDSNGKVSNIELLSTPSGELSQFLGIITDASYYLSPHFPREAVNVDEAWNYTIPIEARDASGKVISGEVQVTMTFRGYVAGTDKRVAYVDQNLTGKAKGSGYEGHGIGKGEFWVDLDAKRVNRARVNYEQVGVSPGGQSIQSKVVMTKDPLE</sequence>
<organism evidence="2 3">
    <name type="scientific">Microvenator marinus</name>
    <dbReference type="NCBI Taxonomy" id="2600177"/>
    <lineage>
        <taxon>Bacteria</taxon>
        <taxon>Deltaproteobacteria</taxon>
        <taxon>Bradymonadales</taxon>
        <taxon>Microvenatoraceae</taxon>
        <taxon>Microvenator</taxon>
    </lineage>
</organism>
<keyword evidence="1" id="KW-1133">Transmembrane helix</keyword>
<keyword evidence="1" id="KW-0472">Membrane</keyword>
<dbReference type="RefSeq" id="WP_146958126.1">
    <property type="nucleotide sequence ID" value="NZ_CP042467.1"/>
</dbReference>
<keyword evidence="3" id="KW-1185">Reference proteome</keyword>
<evidence type="ECO:0000256" key="1">
    <source>
        <dbReference type="SAM" id="Phobius"/>
    </source>
</evidence>
<protein>
    <submittedName>
        <fullName evidence="2">Uncharacterized protein</fullName>
    </submittedName>
</protein>
<gene>
    <name evidence="2" type="ORF">FRD01_04800</name>
</gene>
<feature type="transmembrane region" description="Helical" evidence="1">
    <location>
        <begin position="12"/>
        <end position="32"/>
    </location>
</feature>
<name>A0A5B8XLP7_9DELT</name>
<reference evidence="2 3" key="1">
    <citation type="submission" date="2019-08" db="EMBL/GenBank/DDBJ databases">
        <authorList>
            <person name="Liang Q."/>
        </authorList>
    </citation>
    <scope>NUCLEOTIDE SEQUENCE [LARGE SCALE GENOMIC DNA]</scope>
    <source>
        <strain evidence="2 3">V1718</strain>
    </source>
</reference>
<dbReference type="EMBL" id="CP042467">
    <property type="protein sequence ID" value="QED26574.1"/>
    <property type="molecule type" value="Genomic_DNA"/>
</dbReference>
<proteinExistence type="predicted"/>
<dbReference type="KEGG" id="bbae:FRD01_04800"/>
<keyword evidence="1" id="KW-0812">Transmembrane</keyword>
<evidence type="ECO:0000313" key="2">
    <source>
        <dbReference type="EMBL" id="QED26574.1"/>
    </source>
</evidence>
<evidence type="ECO:0000313" key="3">
    <source>
        <dbReference type="Proteomes" id="UP000321595"/>
    </source>
</evidence>
<dbReference type="Proteomes" id="UP000321595">
    <property type="component" value="Chromosome"/>
</dbReference>
<dbReference type="AlphaFoldDB" id="A0A5B8XLP7"/>
<accession>A0A5B8XLP7</accession>